<comment type="caution">
    <text evidence="3">The sequence shown here is derived from an EMBL/GenBank/DDBJ whole genome shotgun (WGS) entry which is preliminary data.</text>
</comment>
<keyword evidence="2" id="KW-0472">Membrane</keyword>
<keyword evidence="4" id="KW-1185">Reference proteome</keyword>
<protein>
    <submittedName>
        <fullName evidence="3">Uncharacterized protein</fullName>
    </submittedName>
</protein>
<evidence type="ECO:0000256" key="2">
    <source>
        <dbReference type="SAM" id="Phobius"/>
    </source>
</evidence>
<dbReference type="PROSITE" id="PS00606">
    <property type="entry name" value="KS3_1"/>
    <property type="match status" value="1"/>
</dbReference>
<dbReference type="EMBL" id="CAIY01000036">
    <property type="protein sequence ID" value="CCH67131.1"/>
    <property type="molecule type" value="Genomic_DNA"/>
</dbReference>
<feature type="transmembrane region" description="Helical" evidence="2">
    <location>
        <begin position="12"/>
        <end position="35"/>
    </location>
</feature>
<gene>
    <name evidence="3" type="ORF">RINTHH_9760</name>
</gene>
<keyword evidence="1" id="KW-0808">Transferase</keyword>
<dbReference type="STRING" id="1165094.RINTHH_9760"/>
<keyword evidence="2" id="KW-0812">Transmembrane</keyword>
<evidence type="ECO:0000256" key="1">
    <source>
        <dbReference type="ARBA" id="ARBA00022679"/>
    </source>
</evidence>
<dbReference type="GO" id="GO:0004315">
    <property type="term" value="F:3-oxoacyl-[acyl-carrier-protein] synthase activity"/>
    <property type="evidence" value="ECO:0007669"/>
    <property type="project" value="InterPro"/>
</dbReference>
<reference evidence="4" key="2">
    <citation type="submission" date="2016-01" db="EMBL/GenBank/DDBJ databases">
        <title>Diatom-associated endosymboitic cyanobacterium lacks core nitrogen metabolism enzymes.</title>
        <authorList>
            <person name="Hilton J.A."/>
            <person name="Foster R.A."/>
            <person name="Tripp H.J."/>
            <person name="Carter B.J."/>
            <person name="Zehr J.P."/>
            <person name="Villareal T.A."/>
        </authorList>
    </citation>
    <scope>NUCLEOTIDE SEQUENCE [LARGE SCALE GENOMIC DNA]</scope>
    <source>
        <strain evidence="4">HH01</strain>
    </source>
</reference>
<accession>M1X570</accession>
<evidence type="ECO:0000313" key="3">
    <source>
        <dbReference type="EMBL" id="CCH67131.1"/>
    </source>
</evidence>
<proteinExistence type="predicted"/>
<dbReference type="Proteomes" id="UP000053051">
    <property type="component" value="Unassembled WGS sequence"/>
</dbReference>
<sequence length="37" mass="3890">MNAITIARKVGTMGVVIYPMAACATGLFTIFLASVKE</sequence>
<name>M1X570_9NOST</name>
<keyword evidence="2" id="KW-1133">Transmembrane helix</keyword>
<dbReference type="GO" id="GO:0006633">
    <property type="term" value="P:fatty acid biosynthetic process"/>
    <property type="evidence" value="ECO:0007669"/>
    <property type="project" value="InterPro"/>
</dbReference>
<organism evidence="3 4">
    <name type="scientific">Richelia intracellularis HH01</name>
    <dbReference type="NCBI Taxonomy" id="1165094"/>
    <lineage>
        <taxon>Bacteria</taxon>
        <taxon>Bacillati</taxon>
        <taxon>Cyanobacteriota</taxon>
        <taxon>Cyanophyceae</taxon>
        <taxon>Nostocales</taxon>
        <taxon>Nostocaceae</taxon>
        <taxon>Richelia</taxon>
    </lineage>
</organism>
<evidence type="ECO:0000313" key="4">
    <source>
        <dbReference type="Proteomes" id="UP000053051"/>
    </source>
</evidence>
<dbReference type="AlphaFoldDB" id="M1X570"/>
<reference evidence="3 4" key="1">
    <citation type="submission" date="2012-05" db="EMBL/GenBank/DDBJ databases">
        <authorList>
            <person name="Hilton J."/>
        </authorList>
    </citation>
    <scope>NUCLEOTIDE SEQUENCE [LARGE SCALE GENOMIC DNA]</scope>
    <source>
        <strain evidence="3 4">HH01</strain>
    </source>
</reference>
<dbReference type="InterPro" id="IPR018201">
    <property type="entry name" value="Ketoacyl_synth_AS"/>
</dbReference>